<evidence type="ECO:0000256" key="1">
    <source>
        <dbReference type="SAM" id="MobiDB-lite"/>
    </source>
</evidence>
<feature type="compositionally biased region" description="Basic and acidic residues" evidence="1">
    <location>
        <begin position="40"/>
        <end position="73"/>
    </location>
</feature>
<feature type="region of interest" description="Disordered" evidence="1">
    <location>
        <begin position="1"/>
        <end position="122"/>
    </location>
</feature>
<evidence type="ECO:0000313" key="2">
    <source>
        <dbReference type="EMBL" id="CAA9458546.1"/>
    </source>
</evidence>
<dbReference type="EMBL" id="CADCVI010000035">
    <property type="protein sequence ID" value="CAA9458546.1"/>
    <property type="molecule type" value="Genomic_DNA"/>
</dbReference>
<feature type="non-terminal residue" evidence="2">
    <location>
        <position position="1"/>
    </location>
</feature>
<dbReference type="AlphaFoldDB" id="A0A6J4R313"/>
<sequence>DPERDQAKGRRQLGGEEHPHHPGDGRQPAEKRRHRRRDRRDRQGGDARRRRQEGRGRQGGRREDEERDAEGRRIVHTVRRERGRHHQQRWRAARDPNLRSRCPRAQGQGLHEDNLAGPGGSL</sequence>
<accession>A0A6J4R313</accession>
<feature type="compositionally biased region" description="Basic and acidic residues" evidence="1">
    <location>
        <begin position="1"/>
        <end position="30"/>
    </location>
</feature>
<gene>
    <name evidence="2" type="ORF">AVDCRST_MAG25-507</name>
</gene>
<keyword evidence="2" id="KW-0687">Ribonucleoprotein</keyword>
<organism evidence="2">
    <name type="scientific">uncultured Rubrobacteraceae bacterium</name>
    <dbReference type="NCBI Taxonomy" id="349277"/>
    <lineage>
        <taxon>Bacteria</taxon>
        <taxon>Bacillati</taxon>
        <taxon>Actinomycetota</taxon>
        <taxon>Rubrobacteria</taxon>
        <taxon>Rubrobacterales</taxon>
        <taxon>Rubrobacteraceae</taxon>
        <taxon>environmental samples</taxon>
    </lineage>
</organism>
<reference evidence="2" key="1">
    <citation type="submission" date="2020-02" db="EMBL/GenBank/DDBJ databases">
        <authorList>
            <person name="Meier V. D."/>
        </authorList>
    </citation>
    <scope>NUCLEOTIDE SEQUENCE</scope>
    <source>
        <strain evidence="2">AVDCRST_MAG25</strain>
    </source>
</reference>
<name>A0A6J4R313_9ACTN</name>
<proteinExistence type="predicted"/>
<feature type="compositionally biased region" description="Basic residues" evidence="1">
    <location>
        <begin position="74"/>
        <end position="91"/>
    </location>
</feature>
<feature type="non-terminal residue" evidence="2">
    <location>
        <position position="122"/>
    </location>
</feature>
<keyword evidence="2" id="KW-0689">Ribosomal protein</keyword>
<protein>
    <submittedName>
        <fullName evidence="2">LSU ribosomal protein L14p (L23e)</fullName>
    </submittedName>
</protein>
<dbReference type="GO" id="GO:0005840">
    <property type="term" value="C:ribosome"/>
    <property type="evidence" value="ECO:0007669"/>
    <property type="project" value="UniProtKB-KW"/>
</dbReference>